<dbReference type="InterPro" id="IPR046405">
    <property type="entry name" value="IngK"/>
</dbReference>
<dbReference type="InterPro" id="IPR011611">
    <property type="entry name" value="PfkB_dom"/>
</dbReference>
<comment type="pathway">
    <text evidence="4">Purine metabolism; GMP biosynthesis via salvage pathway.</text>
</comment>
<keyword evidence="4" id="KW-0460">Magnesium</keyword>
<feature type="compositionally biased region" description="Acidic residues" evidence="5">
    <location>
        <begin position="423"/>
        <end position="432"/>
    </location>
</feature>
<comment type="catalytic activity">
    <reaction evidence="4">
        <text>guanosine + ATP = GMP + ADP + H(+)</text>
        <dbReference type="Rhea" id="RHEA:27710"/>
        <dbReference type="ChEBI" id="CHEBI:15378"/>
        <dbReference type="ChEBI" id="CHEBI:16750"/>
        <dbReference type="ChEBI" id="CHEBI:30616"/>
        <dbReference type="ChEBI" id="CHEBI:58115"/>
        <dbReference type="ChEBI" id="CHEBI:456216"/>
        <dbReference type="EC" id="2.7.1.73"/>
    </reaction>
</comment>
<dbReference type="EC" id="2.7.1.73" evidence="4"/>
<sequence length="432" mass="48200">MKFPGRRKLRHYFPVAVDKTSLPRLEVQPKADTYIAGLDETIVDVIAEVDGNFLERYGIRKGLSNLVNSEVATAIYEELVNHNRISDHFAGGTIGNTLHNYSVLADDKSVLLGVMSQSIQLGSPEYHYICHTSSKVDMNHLQAVPGDIGRGITLITEDGERTFAIAPGEMDELTPESISEEIIANSAAFVTCAYPLRHADKPIKSSLLKCLDYASKHNVPVILTLGTRHLVEEYREEITDIIKRHVSVLAMNEEEASALTGHDNPLLAAEKALDWVDMVLLTAGPEGLYLCGYTESLSRRETTHPIKSGAIADFNQWEFSRPKRKKDCQTPVKVFSHIDPYMGGPEKIRNTNGAGDGALSALLHDIAANHFHRIEVPNSSKHHERYLAYSSFAQICKYANRVSYEILSQNSPRLSKGLPEREDSLEESYWDR</sequence>
<dbReference type="GO" id="GO:0032263">
    <property type="term" value="P:GMP salvage"/>
    <property type="evidence" value="ECO:0007669"/>
    <property type="project" value="UniProtKB-UniRule"/>
</dbReference>
<dbReference type="Proteomes" id="UP000254326">
    <property type="component" value="Unassembled WGS sequence"/>
</dbReference>
<feature type="binding site" evidence="4">
    <location>
        <begin position="39"/>
        <end position="44"/>
    </location>
    <ligand>
        <name>GMP</name>
        <dbReference type="ChEBI" id="CHEBI:58115"/>
    </ligand>
</feature>
<feature type="domain" description="Carbohydrate kinase PfkB" evidence="6">
    <location>
        <begin position="134"/>
        <end position="292"/>
    </location>
</feature>
<dbReference type="AlphaFoldDB" id="A0A370U6N5"/>
<evidence type="ECO:0000313" key="7">
    <source>
        <dbReference type="EMBL" id="RDL43428.1"/>
    </source>
</evidence>
<keyword evidence="4" id="KW-0067">ATP-binding</keyword>
<keyword evidence="3 4" id="KW-0418">Kinase</keyword>
<keyword evidence="2 4" id="KW-0808">Transferase</keyword>
<feature type="binding site" evidence="4">
    <location>
        <position position="355"/>
    </location>
    <ligand>
        <name>ATP</name>
        <dbReference type="ChEBI" id="CHEBI:30616"/>
    </ligand>
</feature>
<dbReference type="GO" id="GO:0032264">
    <property type="term" value="P:IMP salvage"/>
    <property type="evidence" value="ECO:0007669"/>
    <property type="project" value="UniProtKB-UniRule"/>
</dbReference>
<feature type="binding site" evidence="4">
    <location>
        <begin position="92"/>
        <end position="96"/>
    </location>
    <ligand>
        <name>GMP</name>
        <dbReference type="ChEBI" id="CHEBI:58115"/>
    </ligand>
</feature>
<evidence type="ECO:0000256" key="2">
    <source>
        <dbReference type="ARBA" id="ARBA00022679"/>
    </source>
</evidence>
<comment type="cofactor">
    <cofactor evidence="4">
        <name>Mg(2+)</name>
        <dbReference type="ChEBI" id="CHEBI:18420"/>
    </cofactor>
</comment>
<evidence type="ECO:0000256" key="1">
    <source>
        <dbReference type="ARBA" id="ARBA00010688"/>
    </source>
</evidence>
<dbReference type="Pfam" id="PF00294">
    <property type="entry name" value="PfkB"/>
    <property type="match status" value="1"/>
</dbReference>
<keyword evidence="8" id="KW-1185">Reference proteome</keyword>
<accession>A0A370U6N5</accession>
<evidence type="ECO:0000256" key="3">
    <source>
        <dbReference type="ARBA" id="ARBA00022777"/>
    </source>
</evidence>
<dbReference type="HAMAP" id="MF_02246">
    <property type="entry name" value="Gua_Ino_kinase"/>
    <property type="match status" value="1"/>
</dbReference>
<dbReference type="InterPro" id="IPR029056">
    <property type="entry name" value="Ribokinase-like"/>
</dbReference>
<comment type="catalytic activity">
    <reaction evidence="4">
        <text>inosine + ATP = IMP + ADP + H(+)</text>
        <dbReference type="Rhea" id="RHEA:21140"/>
        <dbReference type="ChEBI" id="CHEBI:15378"/>
        <dbReference type="ChEBI" id="CHEBI:17596"/>
        <dbReference type="ChEBI" id="CHEBI:30616"/>
        <dbReference type="ChEBI" id="CHEBI:58053"/>
        <dbReference type="ChEBI" id="CHEBI:456216"/>
        <dbReference type="EC" id="2.7.1.73"/>
    </reaction>
</comment>
<comment type="caution">
    <text evidence="7">The sequence shown here is derived from an EMBL/GenBank/DDBJ whole genome shotgun (WGS) entry which is preliminary data.</text>
</comment>
<organism evidence="7 8">
    <name type="scientific">Marinomonas piezotolerans</name>
    <dbReference type="NCBI Taxonomy" id="2213058"/>
    <lineage>
        <taxon>Bacteria</taxon>
        <taxon>Pseudomonadati</taxon>
        <taxon>Pseudomonadota</taxon>
        <taxon>Gammaproteobacteria</taxon>
        <taxon>Oceanospirillales</taxon>
        <taxon>Oceanospirillaceae</taxon>
        <taxon>Marinomonas</taxon>
    </lineage>
</organism>
<comment type="pathway">
    <text evidence="4">Purine metabolism; IMP biosynthesis via salvage pathway; IMP from inosine: step 1/1.</text>
</comment>
<protein>
    <recommendedName>
        <fullName evidence="4">Guanosine-inosine kinase</fullName>
        <ecNumber evidence="4">2.7.1.73</ecNumber>
    </recommendedName>
</protein>
<comment type="function">
    <text evidence="4">Catalyzes the phosphorylation of guanosine and inosine to GMP and IMP, respectively.</text>
</comment>
<proteinExistence type="inferred from homology"/>
<dbReference type="GO" id="GO:0008906">
    <property type="term" value="F:inosine kinase activity"/>
    <property type="evidence" value="ECO:0007669"/>
    <property type="project" value="UniProtKB-UniRule"/>
</dbReference>
<dbReference type="RefSeq" id="WP_115468756.1">
    <property type="nucleotide sequence ID" value="NZ_QKRA01000007.1"/>
</dbReference>
<keyword evidence="4" id="KW-0660">Purine salvage</keyword>
<keyword evidence="4" id="KW-0547">Nucleotide-binding</keyword>
<gene>
    <name evidence="4" type="primary">gsk</name>
    <name evidence="7" type="ORF">DN730_13905</name>
</gene>
<comment type="similarity">
    <text evidence="1 4">Belongs to the carbohydrate kinase PfkB family.</text>
</comment>
<reference evidence="7 8" key="1">
    <citation type="submission" date="2018-06" db="EMBL/GenBank/DDBJ databases">
        <title>Marinomonas sp. YLB-05 draft genome sequence.</title>
        <authorList>
            <person name="Yu L."/>
            <person name="Tang X."/>
        </authorList>
    </citation>
    <scope>NUCLEOTIDE SEQUENCE [LARGE SCALE GENOMIC DNA]</scope>
    <source>
        <strain evidence="7 8">YLB-05</strain>
    </source>
</reference>
<feature type="binding site" evidence="4">
    <location>
        <position position="400"/>
    </location>
    <ligand>
        <name>ATP</name>
        <dbReference type="ChEBI" id="CHEBI:30616"/>
    </ligand>
</feature>
<dbReference type="InterPro" id="IPR052700">
    <property type="entry name" value="Carb_kinase_PfkB-like"/>
</dbReference>
<dbReference type="Gene3D" id="3.40.1190.20">
    <property type="match status" value="1"/>
</dbReference>
<name>A0A370U6N5_9GAMM</name>
<dbReference type="SUPFAM" id="SSF53613">
    <property type="entry name" value="Ribokinase-like"/>
    <property type="match status" value="1"/>
</dbReference>
<dbReference type="UniPathway" id="UPA00909"/>
<feature type="binding site" evidence="4">
    <location>
        <begin position="282"/>
        <end position="287"/>
    </location>
    <ligand>
        <name>ATP</name>
        <dbReference type="ChEBI" id="CHEBI:30616"/>
    </ligand>
</feature>
<dbReference type="GO" id="GO:0006166">
    <property type="term" value="P:purine ribonucleoside salvage"/>
    <property type="evidence" value="ECO:0007669"/>
    <property type="project" value="UniProtKB-KW"/>
</dbReference>
<evidence type="ECO:0000313" key="8">
    <source>
        <dbReference type="Proteomes" id="UP000254326"/>
    </source>
</evidence>
<dbReference type="GO" id="GO:0106366">
    <property type="term" value="F:guanosine kinase activity"/>
    <property type="evidence" value="ECO:0007669"/>
    <property type="project" value="InterPro"/>
</dbReference>
<dbReference type="PANTHER" id="PTHR43320:SF3">
    <property type="entry name" value="CARBOHYDRATE KINASE PFKB DOMAIN-CONTAINING PROTEIN"/>
    <property type="match status" value="1"/>
</dbReference>
<dbReference type="GO" id="GO:0005524">
    <property type="term" value="F:ATP binding"/>
    <property type="evidence" value="ECO:0007669"/>
    <property type="project" value="UniProtKB-UniRule"/>
</dbReference>
<dbReference type="EMBL" id="QKRA01000007">
    <property type="protein sequence ID" value="RDL43428.1"/>
    <property type="molecule type" value="Genomic_DNA"/>
</dbReference>
<dbReference type="UniPathway" id="UPA00591">
    <property type="reaction ID" value="UER00647"/>
</dbReference>
<dbReference type="NCBIfam" id="NF011655">
    <property type="entry name" value="PRK15074.1"/>
    <property type="match status" value="1"/>
</dbReference>
<dbReference type="PANTHER" id="PTHR43320">
    <property type="entry name" value="SUGAR KINASE"/>
    <property type="match status" value="1"/>
</dbReference>
<evidence type="ECO:0000256" key="5">
    <source>
        <dbReference type="SAM" id="MobiDB-lite"/>
    </source>
</evidence>
<feature type="region of interest" description="Disordered" evidence="5">
    <location>
        <begin position="413"/>
        <end position="432"/>
    </location>
</feature>
<feature type="binding site" evidence="4">
    <location>
        <position position="197"/>
    </location>
    <ligand>
        <name>GMP</name>
        <dbReference type="ChEBI" id="CHEBI:58115"/>
    </ligand>
</feature>
<evidence type="ECO:0000259" key="6">
    <source>
        <dbReference type="Pfam" id="PF00294"/>
    </source>
</evidence>
<dbReference type="OrthoDB" id="5288159at2"/>
<evidence type="ECO:0000256" key="4">
    <source>
        <dbReference type="HAMAP-Rule" id="MF_02246"/>
    </source>
</evidence>